<dbReference type="AlphaFoldDB" id="A0AAW5HRH9"/>
<organism evidence="2 3">
    <name type="scientific">Corynebacterium lipophilum</name>
    <dbReference type="NCBI Taxonomy" id="2804918"/>
    <lineage>
        <taxon>Bacteria</taxon>
        <taxon>Bacillati</taxon>
        <taxon>Actinomycetota</taxon>
        <taxon>Actinomycetes</taxon>
        <taxon>Mycobacteriales</taxon>
        <taxon>Corynebacteriaceae</taxon>
        <taxon>Corynebacterium</taxon>
    </lineage>
</organism>
<keyword evidence="2" id="KW-0540">Nuclease</keyword>
<protein>
    <submittedName>
        <fullName evidence="2">HNH endonuclease</fullName>
    </submittedName>
</protein>
<evidence type="ECO:0000259" key="1">
    <source>
        <dbReference type="SMART" id="SM00507"/>
    </source>
</evidence>
<dbReference type="GO" id="GO:0008270">
    <property type="term" value="F:zinc ion binding"/>
    <property type="evidence" value="ECO:0007669"/>
    <property type="project" value="InterPro"/>
</dbReference>
<keyword evidence="2" id="KW-0255">Endonuclease</keyword>
<dbReference type="Gene3D" id="1.10.30.50">
    <property type="match status" value="1"/>
</dbReference>
<dbReference type="InterPro" id="IPR003615">
    <property type="entry name" value="HNH_nuc"/>
</dbReference>
<dbReference type="GO" id="GO:0004519">
    <property type="term" value="F:endonuclease activity"/>
    <property type="evidence" value="ECO:0007669"/>
    <property type="project" value="UniProtKB-KW"/>
</dbReference>
<sequence length="358" mass="40701">MNFKTFLESMSTQALDVLDGFDYEAAIEAGVDPTRARAWRQLHDIYFGPTKSRQKQRLATEKARRYGFSLDQLAMIERRLRPIKSARTRTKLRLVLLDTKGTYKKLSERAKALLPNNTKHQNDRLTFSPSRNGRRTMTLTTNERDLADLEHALTQDMDPKTPPTKHMLRRFLDIIRGDGRSVPHAVPRPLLLIPLPQWIQIQRGHGDETTLTLTDGTTMTGAEYLNSHVATTENELEAAVFHPQHGAVNLYRTQRLANDKQRALARAVTPGCPVPGCRHAADACEIHHITAWQHGGETNINNLSPLCRYHNRVNDDDPQRARRGRIEIVDAQPLWHSPRGYSAPNPVHRPGAMKMLYT</sequence>
<feature type="domain" description="HNH nuclease" evidence="1">
    <location>
        <begin position="258"/>
        <end position="312"/>
    </location>
</feature>
<proteinExistence type="predicted"/>
<name>A0AAW5HRH9_9CORY</name>
<keyword evidence="3" id="KW-1185">Reference proteome</keyword>
<dbReference type="RefSeq" id="WP_070477514.1">
    <property type="nucleotide sequence ID" value="NZ_JAEUWV010000002.1"/>
</dbReference>
<evidence type="ECO:0000313" key="3">
    <source>
        <dbReference type="Proteomes" id="UP001205920"/>
    </source>
</evidence>
<dbReference type="InterPro" id="IPR002711">
    <property type="entry name" value="HNH"/>
</dbReference>
<comment type="caution">
    <text evidence="2">The sequence shown here is derived from an EMBL/GenBank/DDBJ whole genome shotgun (WGS) entry which is preliminary data.</text>
</comment>
<gene>
    <name evidence="2" type="ORF">JMN37_02895</name>
</gene>
<dbReference type="SMART" id="SM00507">
    <property type="entry name" value="HNHc"/>
    <property type="match status" value="1"/>
</dbReference>
<accession>A0AAW5HRH9</accession>
<dbReference type="GO" id="GO:0003676">
    <property type="term" value="F:nucleic acid binding"/>
    <property type="evidence" value="ECO:0007669"/>
    <property type="project" value="InterPro"/>
</dbReference>
<dbReference type="EMBL" id="JAEUWV010000002">
    <property type="protein sequence ID" value="MCO6393940.1"/>
    <property type="molecule type" value="Genomic_DNA"/>
</dbReference>
<keyword evidence="2" id="KW-0378">Hydrolase</keyword>
<reference evidence="2 3" key="1">
    <citation type="submission" date="2021-01" db="EMBL/GenBank/DDBJ databases">
        <title>Identification and Characterization of Corynebacterium sp.</title>
        <authorList>
            <person name="Luo Q."/>
            <person name="Qu P."/>
            <person name="Chen Q."/>
        </authorList>
    </citation>
    <scope>NUCLEOTIDE SEQUENCE [LARGE SCALE GENOMIC DNA]</scope>
    <source>
        <strain evidence="2 3">MC-18</strain>
    </source>
</reference>
<evidence type="ECO:0000313" key="2">
    <source>
        <dbReference type="EMBL" id="MCO6393940.1"/>
    </source>
</evidence>
<dbReference type="Pfam" id="PF01844">
    <property type="entry name" value="HNH"/>
    <property type="match status" value="1"/>
</dbReference>
<dbReference type="Proteomes" id="UP001205920">
    <property type="component" value="Unassembled WGS sequence"/>
</dbReference>
<dbReference type="CDD" id="cd00085">
    <property type="entry name" value="HNHc"/>
    <property type="match status" value="1"/>
</dbReference>